<organism evidence="1 2">
    <name type="scientific">Tanacetum coccineum</name>
    <dbReference type="NCBI Taxonomy" id="301880"/>
    <lineage>
        <taxon>Eukaryota</taxon>
        <taxon>Viridiplantae</taxon>
        <taxon>Streptophyta</taxon>
        <taxon>Embryophyta</taxon>
        <taxon>Tracheophyta</taxon>
        <taxon>Spermatophyta</taxon>
        <taxon>Magnoliopsida</taxon>
        <taxon>eudicotyledons</taxon>
        <taxon>Gunneridae</taxon>
        <taxon>Pentapetalae</taxon>
        <taxon>asterids</taxon>
        <taxon>campanulids</taxon>
        <taxon>Asterales</taxon>
        <taxon>Asteraceae</taxon>
        <taxon>Asteroideae</taxon>
        <taxon>Anthemideae</taxon>
        <taxon>Anthemidinae</taxon>
        <taxon>Tanacetum</taxon>
    </lineage>
</organism>
<evidence type="ECO:0000313" key="1">
    <source>
        <dbReference type="EMBL" id="GJT68133.1"/>
    </source>
</evidence>
<protein>
    <submittedName>
        <fullName evidence="1">Uncharacterized protein</fullName>
    </submittedName>
</protein>
<keyword evidence="2" id="KW-1185">Reference proteome</keyword>
<sequence>MSDSIIENYKGKKIMKKEELNDEWVNPTSDDNVILRNHVGKCLSDGPLWYQMGYPLNHKLDDNGHPYTTSCQCCKKGIKVPNDLKDFHEEMREIHYSLLLCLMVKPLAKAAT</sequence>
<reference evidence="1" key="1">
    <citation type="journal article" date="2022" name="Int. J. Mol. Sci.">
        <title>Draft Genome of Tanacetum Coccineum: Genomic Comparison of Closely Related Tanacetum-Family Plants.</title>
        <authorList>
            <person name="Yamashiro T."/>
            <person name="Shiraishi A."/>
            <person name="Nakayama K."/>
            <person name="Satake H."/>
        </authorList>
    </citation>
    <scope>NUCLEOTIDE SEQUENCE</scope>
</reference>
<proteinExistence type="predicted"/>
<evidence type="ECO:0000313" key="2">
    <source>
        <dbReference type="Proteomes" id="UP001151760"/>
    </source>
</evidence>
<dbReference type="EMBL" id="BQNB010017871">
    <property type="protein sequence ID" value="GJT68133.1"/>
    <property type="molecule type" value="Genomic_DNA"/>
</dbReference>
<gene>
    <name evidence="1" type="ORF">Tco_1019613</name>
</gene>
<dbReference type="Proteomes" id="UP001151760">
    <property type="component" value="Unassembled WGS sequence"/>
</dbReference>
<accession>A0ABQ5FYW1</accession>
<name>A0ABQ5FYW1_9ASTR</name>
<comment type="caution">
    <text evidence="1">The sequence shown here is derived from an EMBL/GenBank/DDBJ whole genome shotgun (WGS) entry which is preliminary data.</text>
</comment>
<reference evidence="1" key="2">
    <citation type="submission" date="2022-01" db="EMBL/GenBank/DDBJ databases">
        <authorList>
            <person name="Yamashiro T."/>
            <person name="Shiraishi A."/>
            <person name="Satake H."/>
            <person name="Nakayama K."/>
        </authorList>
    </citation>
    <scope>NUCLEOTIDE SEQUENCE</scope>
</reference>